<keyword evidence="7" id="KW-1185">Reference proteome</keyword>
<sequence length="193" mass="22025">PNAARDAFALVPEAKIVVILYDPSKRAYSWYQHILSHNDSVALSAGSLNAILDAETPQLRKIRQRCISGGRYTHHLDRWLEYYPLSNLILIDGERLREEPAVVLAELNEKLGLPFFDYASSIRYSSSKRFFCRIIGSKTKCLGGGKGRVYPPMSPELWSRLNDIFLQDNTALHKFLVKNRLPVPKWLQLLLEG</sequence>
<evidence type="ECO:0000256" key="2">
    <source>
        <dbReference type="ARBA" id="ARBA00023180"/>
    </source>
</evidence>
<evidence type="ECO:0000313" key="6">
    <source>
        <dbReference type="EMBL" id="KHJ84637.1"/>
    </source>
</evidence>
<feature type="non-terminal residue" evidence="6">
    <location>
        <position position="1"/>
    </location>
</feature>
<keyword evidence="2" id="KW-0325">Glycoprotein</keyword>
<dbReference type="InterPro" id="IPR027417">
    <property type="entry name" value="P-loop_NTPase"/>
</dbReference>
<dbReference type="PANTHER" id="PTHR10605:SF56">
    <property type="entry name" value="BIFUNCTIONAL HEPARAN SULFATE N-DEACETYLASE_N-SULFOTRANSFERASE"/>
    <property type="match status" value="1"/>
</dbReference>
<evidence type="ECO:0000313" key="7">
    <source>
        <dbReference type="Proteomes" id="UP000053660"/>
    </source>
</evidence>
<protein>
    <submittedName>
        <fullName evidence="6">Sulfotransferase domain protein</fullName>
    </submittedName>
</protein>
<evidence type="ECO:0000256" key="1">
    <source>
        <dbReference type="ARBA" id="ARBA00022679"/>
    </source>
</evidence>
<dbReference type="InterPro" id="IPR000863">
    <property type="entry name" value="Sulfotransferase_dom"/>
</dbReference>
<dbReference type="SUPFAM" id="SSF52540">
    <property type="entry name" value="P-loop containing nucleoside triphosphate hydrolases"/>
    <property type="match status" value="1"/>
</dbReference>
<name>A0A0B1SMC7_OESDE</name>
<dbReference type="EMBL" id="KN567431">
    <property type="protein sequence ID" value="KHJ84637.1"/>
    <property type="molecule type" value="Genomic_DNA"/>
</dbReference>
<dbReference type="InterPro" id="IPR037359">
    <property type="entry name" value="NST/OST"/>
</dbReference>
<keyword evidence="4" id="KW-1015">Disulfide bond</keyword>
<dbReference type="Proteomes" id="UP000053660">
    <property type="component" value="Unassembled WGS sequence"/>
</dbReference>
<dbReference type="Pfam" id="PF00685">
    <property type="entry name" value="Sulfotransfer_1"/>
    <property type="match status" value="1"/>
</dbReference>
<evidence type="ECO:0000259" key="5">
    <source>
        <dbReference type="Pfam" id="PF00685"/>
    </source>
</evidence>
<feature type="binding site" evidence="3">
    <location>
        <begin position="146"/>
        <end position="150"/>
    </location>
    <ligand>
        <name>3'-phosphoadenylyl sulfate</name>
        <dbReference type="ChEBI" id="CHEBI:58339"/>
    </ligand>
</feature>
<feature type="disulfide bond" evidence="4">
    <location>
        <begin position="132"/>
        <end position="141"/>
    </location>
</feature>
<accession>A0A0B1SMC7</accession>
<keyword evidence="1 6" id="KW-0808">Transferase</keyword>
<reference evidence="6 7" key="1">
    <citation type="submission" date="2014-03" db="EMBL/GenBank/DDBJ databases">
        <title>Draft genome of the hookworm Oesophagostomum dentatum.</title>
        <authorList>
            <person name="Mitreva M."/>
        </authorList>
    </citation>
    <scope>NUCLEOTIDE SEQUENCE [LARGE SCALE GENOMIC DNA]</scope>
    <source>
        <strain evidence="6 7">OD-Hann</strain>
    </source>
</reference>
<feature type="binding site" evidence="3">
    <location>
        <position position="29"/>
    </location>
    <ligand>
        <name>3'-phosphoadenylyl sulfate</name>
        <dbReference type="ChEBI" id="CHEBI:58339"/>
    </ligand>
</feature>
<proteinExistence type="predicted"/>
<gene>
    <name evidence="6" type="ORF">OESDEN_15647</name>
</gene>
<dbReference type="GO" id="GO:0015016">
    <property type="term" value="F:heparan sulfate N-sulfotransferase activity"/>
    <property type="evidence" value="ECO:0007669"/>
    <property type="project" value="TreeGrafter"/>
</dbReference>
<organism evidence="6 7">
    <name type="scientific">Oesophagostomum dentatum</name>
    <name type="common">Nodular worm</name>
    <dbReference type="NCBI Taxonomy" id="61180"/>
    <lineage>
        <taxon>Eukaryota</taxon>
        <taxon>Metazoa</taxon>
        <taxon>Ecdysozoa</taxon>
        <taxon>Nematoda</taxon>
        <taxon>Chromadorea</taxon>
        <taxon>Rhabditida</taxon>
        <taxon>Rhabditina</taxon>
        <taxon>Rhabditomorpha</taxon>
        <taxon>Strongyloidea</taxon>
        <taxon>Strongylidae</taxon>
        <taxon>Oesophagostomum</taxon>
    </lineage>
</organism>
<dbReference type="PANTHER" id="PTHR10605">
    <property type="entry name" value="HEPARAN SULFATE SULFOTRANSFERASE"/>
    <property type="match status" value="1"/>
</dbReference>
<dbReference type="GO" id="GO:0019213">
    <property type="term" value="F:deacetylase activity"/>
    <property type="evidence" value="ECO:0007669"/>
    <property type="project" value="TreeGrafter"/>
</dbReference>
<dbReference type="Gene3D" id="3.40.50.300">
    <property type="entry name" value="P-loop containing nucleotide triphosphate hydrolases"/>
    <property type="match status" value="1"/>
</dbReference>
<evidence type="ECO:0000256" key="4">
    <source>
        <dbReference type="PIRSR" id="PIRSR637359-3"/>
    </source>
</evidence>
<evidence type="ECO:0000256" key="3">
    <source>
        <dbReference type="PIRSR" id="PIRSR637359-2"/>
    </source>
</evidence>
<dbReference type="GO" id="GO:0005794">
    <property type="term" value="C:Golgi apparatus"/>
    <property type="evidence" value="ECO:0007669"/>
    <property type="project" value="TreeGrafter"/>
</dbReference>
<dbReference type="OrthoDB" id="8958249at2759"/>
<dbReference type="AlphaFoldDB" id="A0A0B1SMC7"/>
<feature type="domain" description="Sulfotransferase" evidence="5">
    <location>
        <begin position="12"/>
        <end position="165"/>
    </location>
</feature>